<dbReference type="EMBL" id="LOMO01000001">
    <property type="protein sequence ID" value="KXY51220.1"/>
    <property type="molecule type" value="Genomic_DNA"/>
</dbReference>
<reference evidence="2 3" key="1">
    <citation type="submission" date="2015-12" db="EMBL/GenBank/DDBJ databases">
        <title>Bacillus cereus Group isolate.</title>
        <authorList>
            <person name="Kovac J."/>
        </authorList>
    </citation>
    <scope>NUCLEOTIDE SEQUENCE [LARGE SCALE GENOMIC DNA]</scope>
    <source>
        <strain evidence="2 3">FSL K6-0073</strain>
    </source>
</reference>
<accession>A0A9X0MK97</accession>
<gene>
    <name evidence="2" type="ORF">AT268_32515</name>
</gene>
<name>A0A9X0MK97_BACCE</name>
<organism evidence="2 3">
    <name type="scientific">Bacillus cereus</name>
    <dbReference type="NCBI Taxonomy" id="1396"/>
    <lineage>
        <taxon>Bacteria</taxon>
        <taxon>Bacillati</taxon>
        <taxon>Bacillota</taxon>
        <taxon>Bacilli</taxon>
        <taxon>Bacillales</taxon>
        <taxon>Bacillaceae</taxon>
        <taxon>Bacillus</taxon>
        <taxon>Bacillus cereus group</taxon>
    </lineage>
</organism>
<dbReference type="AlphaFoldDB" id="A0A9X0MK97"/>
<evidence type="ECO:0000256" key="1">
    <source>
        <dbReference type="SAM" id="Coils"/>
    </source>
</evidence>
<dbReference type="RefSeq" id="WP_061662558.1">
    <property type="nucleotide sequence ID" value="NZ_LOMO01000001.1"/>
</dbReference>
<comment type="caution">
    <text evidence="2">The sequence shown here is derived from an EMBL/GenBank/DDBJ whole genome shotgun (WGS) entry which is preliminary data.</text>
</comment>
<proteinExistence type="predicted"/>
<sequence>MANHEVVVELKVKGLKKENDAYDLVNSMMYCEFYNADGFIQGRLANFTYEEKEKIGICIVDCTINSKEGGVDSALETLINCEFCHKGLEIIWTKLSAKEISYSCIDEISNAFANDFYEPQQEYPSHIKFSEKHVFDEEKSVKWNREEVERQNEQVKQRKMKWNSEKSRLNAKLQNDCVQILKEDYGLNEAQAEKLYGYVYNDKHSCMHDFFIYLEEFAGVTKEILSLG</sequence>
<evidence type="ECO:0000313" key="3">
    <source>
        <dbReference type="Proteomes" id="UP000075476"/>
    </source>
</evidence>
<keyword evidence="1" id="KW-0175">Coiled coil</keyword>
<evidence type="ECO:0000313" key="2">
    <source>
        <dbReference type="EMBL" id="KXY51220.1"/>
    </source>
</evidence>
<protein>
    <submittedName>
        <fullName evidence="2">Uncharacterized protein</fullName>
    </submittedName>
</protein>
<feature type="coiled-coil region" evidence="1">
    <location>
        <begin position="138"/>
        <end position="172"/>
    </location>
</feature>
<dbReference type="Proteomes" id="UP000075476">
    <property type="component" value="Unassembled WGS sequence"/>
</dbReference>